<dbReference type="SUPFAM" id="SSF110849">
    <property type="entry name" value="ParB/Sulfiredoxin"/>
    <property type="match status" value="1"/>
</dbReference>
<reference evidence="3 4" key="1">
    <citation type="submission" date="2021-12" db="EMBL/GenBank/DDBJ databases">
        <title>Genome sequencing of bacteria with rrn-lacking chromosome and rrn-plasmid.</title>
        <authorList>
            <person name="Anda M."/>
            <person name="Iwasaki W."/>
        </authorList>
    </citation>
    <scope>NUCLEOTIDE SEQUENCE [LARGE SCALE GENOMIC DNA]</scope>
    <source>
        <strain evidence="3 4">NBRC 15940</strain>
    </source>
</reference>
<dbReference type="InterPro" id="IPR003115">
    <property type="entry name" value="ParB_N"/>
</dbReference>
<evidence type="ECO:0000313" key="4">
    <source>
        <dbReference type="Proteomes" id="UP001310022"/>
    </source>
</evidence>
<dbReference type="AlphaFoldDB" id="A0AAN4W609"/>
<dbReference type="Pfam" id="PF02195">
    <property type="entry name" value="ParB_N"/>
    <property type="match status" value="1"/>
</dbReference>
<dbReference type="SMART" id="SM00470">
    <property type="entry name" value="ParB"/>
    <property type="match status" value="1"/>
</dbReference>
<feature type="compositionally biased region" description="Basic and acidic residues" evidence="1">
    <location>
        <begin position="157"/>
        <end position="166"/>
    </location>
</feature>
<dbReference type="Gene3D" id="3.90.1530.10">
    <property type="entry name" value="Conserved hypothetical protein from pyrococcus furiosus pfu- 392566-001, ParB domain"/>
    <property type="match status" value="1"/>
</dbReference>
<comment type="caution">
    <text evidence="3">The sequence shown here is derived from an EMBL/GenBank/DDBJ whole genome shotgun (WGS) entry which is preliminary data.</text>
</comment>
<name>A0AAN4W609_9BACT</name>
<evidence type="ECO:0000259" key="2">
    <source>
        <dbReference type="SMART" id="SM00470"/>
    </source>
</evidence>
<evidence type="ECO:0000313" key="3">
    <source>
        <dbReference type="EMBL" id="GJM64982.1"/>
    </source>
</evidence>
<keyword evidence="4" id="KW-1185">Reference proteome</keyword>
<dbReference type="RefSeq" id="WP_338240050.1">
    <property type="nucleotide sequence ID" value="NZ_BQKE01000009.1"/>
</dbReference>
<sequence length="300" mass="33519">MAKKDLFKNKAPKATASGKALEASIKQHISIIEELKDLIPALMEDEFQQLKENIAQEGIREPIQLWKQKEDQYIIIDGHNRYRISGELGIDFPITVKDFKDLEAVKDWMINNQLGRRNLSAQQASYLRGLLYNRYKQNHGGQMPGTSSEGSGQNDHSTQKTADKIAEQTGVGEKTIRRDAKYAEGLENIGKQNPELKNAILKGAIKPSKADVQSLAKLDLSATSLTSIEDIAKAAAQLKPPTRSSSNNPEKLISKEVEAIQKRYAKFGEKLNQQEDRLAFLKALHQWASSELDKLAQPAE</sequence>
<feature type="compositionally biased region" description="Polar residues" evidence="1">
    <location>
        <begin position="144"/>
        <end position="156"/>
    </location>
</feature>
<dbReference type="InterPro" id="IPR036086">
    <property type="entry name" value="ParB/Sulfiredoxin_sf"/>
</dbReference>
<feature type="region of interest" description="Disordered" evidence="1">
    <location>
        <begin position="138"/>
        <end position="171"/>
    </location>
</feature>
<proteinExistence type="predicted"/>
<evidence type="ECO:0000256" key="1">
    <source>
        <dbReference type="SAM" id="MobiDB-lite"/>
    </source>
</evidence>
<accession>A0AAN4W609</accession>
<gene>
    <name evidence="3" type="ORF">PEDI_55340</name>
</gene>
<organism evidence="3 4">
    <name type="scientific">Persicobacter diffluens</name>
    <dbReference type="NCBI Taxonomy" id="981"/>
    <lineage>
        <taxon>Bacteria</taxon>
        <taxon>Pseudomonadati</taxon>
        <taxon>Bacteroidota</taxon>
        <taxon>Cytophagia</taxon>
        <taxon>Cytophagales</taxon>
        <taxon>Persicobacteraceae</taxon>
        <taxon>Persicobacter</taxon>
    </lineage>
</organism>
<dbReference type="Proteomes" id="UP001310022">
    <property type="component" value="Unassembled WGS sequence"/>
</dbReference>
<feature type="domain" description="ParB-like N-terminal" evidence="2">
    <location>
        <begin position="25"/>
        <end position="113"/>
    </location>
</feature>
<protein>
    <recommendedName>
        <fullName evidence="2">ParB-like N-terminal domain-containing protein</fullName>
    </recommendedName>
</protein>
<dbReference type="EMBL" id="BQKE01000009">
    <property type="protein sequence ID" value="GJM64982.1"/>
    <property type="molecule type" value="Genomic_DNA"/>
</dbReference>